<dbReference type="EMBL" id="CAMPGE010027474">
    <property type="protein sequence ID" value="CAI2385100.1"/>
    <property type="molecule type" value="Genomic_DNA"/>
</dbReference>
<accession>A0AAD2DA24</accession>
<dbReference type="AlphaFoldDB" id="A0AAD2DA24"/>
<evidence type="ECO:0000313" key="2">
    <source>
        <dbReference type="Proteomes" id="UP001295684"/>
    </source>
</evidence>
<dbReference type="Proteomes" id="UP001295684">
    <property type="component" value="Unassembled WGS sequence"/>
</dbReference>
<evidence type="ECO:0000313" key="1">
    <source>
        <dbReference type="EMBL" id="CAI2385100.1"/>
    </source>
</evidence>
<organism evidence="1 2">
    <name type="scientific">Euplotes crassus</name>
    <dbReference type="NCBI Taxonomy" id="5936"/>
    <lineage>
        <taxon>Eukaryota</taxon>
        <taxon>Sar</taxon>
        <taxon>Alveolata</taxon>
        <taxon>Ciliophora</taxon>
        <taxon>Intramacronucleata</taxon>
        <taxon>Spirotrichea</taxon>
        <taxon>Hypotrichia</taxon>
        <taxon>Euplotida</taxon>
        <taxon>Euplotidae</taxon>
        <taxon>Moneuplotes</taxon>
    </lineage>
</organism>
<proteinExistence type="predicted"/>
<gene>
    <name evidence="1" type="ORF">ECRASSUSDP1_LOCUS26642</name>
</gene>
<protein>
    <submittedName>
        <fullName evidence="1">Uncharacterized protein</fullName>
    </submittedName>
</protein>
<comment type="caution">
    <text evidence="1">The sequence shown here is derived from an EMBL/GenBank/DDBJ whole genome shotgun (WGS) entry which is preliminary data.</text>
</comment>
<keyword evidence="2" id="KW-1185">Reference proteome</keyword>
<sequence length="201" mass="24280">MEQFGQSEMSPSYRLKEKQQRFLGKLKWGYYIDIEHDKSMIIPARKLMRSCVNILSGQYCQICMANPIEIKAVTYLEQSSREEWNKKLFFCRKCVKEIKEELEIETHSSTELFVDPVQQLNKGFTRIREQIFKRQLYLTHVLRTRPEMRAQIELLWKESENFYRLYQNLVKKVLLSVDESSEIRQKKVKNFMEVKTTYEKQ</sequence>
<reference evidence="1" key="1">
    <citation type="submission" date="2023-07" db="EMBL/GenBank/DDBJ databases">
        <authorList>
            <consortium name="AG Swart"/>
            <person name="Singh M."/>
            <person name="Singh A."/>
            <person name="Seah K."/>
            <person name="Emmerich C."/>
        </authorList>
    </citation>
    <scope>NUCLEOTIDE SEQUENCE</scope>
    <source>
        <strain evidence="1">DP1</strain>
    </source>
</reference>
<name>A0AAD2DA24_EUPCR</name>